<feature type="compositionally biased region" description="Acidic residues" evidence="1">
    <location>
        <begin position="135"/>
        <end position="165"/>
    </location>
</feature>
<accession>A0A843USA0</accession>
<dbReference type="OrthoDB" id="781735at2759"/>
<feature type="transmembrane region" description="Helical" evidence="2">
    <location>
        <begin position="12"/>
        <end position="35"/>
    </location>
</feature>
<keyword evidence="2" id="KW-0472">Membrane</keyword>
<comment type="caution">
    <text evidence="4">The sequence shown here is derived from an EMBL/GenBank/DDBJ whole genome shotgun (WGS) entry which is preliminary data.</text>
</comment>
<keyword evidence="2" id="KW-0812">Transmembrane</keyword>
<dbReference type="InterPro" id="IPR025520">
    <property type="entry name" value="DUF4408"/>
</dbReference>
<feature type="transmembrane region" description="Helical" evidence="2">
    <location>
        <begin position="55"/>
        <end position="75"/>
    </location>
</feature>
<evidence type="ECO:0000313" key="4">
    <source>
        <dbReference type="EMBL" id="MQL89152.1"/>
    </source>
</evidence>
<sequence>MRRYRSLQYRFILNLVQYCLSLVCFGLFLSCPLWLPRLFAAIRYFFFVFVPGMGTNLFCPKCFFLLGNAIIIFLVSESKLSGMASTPDIYDEYVERSKGGRRTSPGGGKEKDAELQRPASDDGFKEEVAMKVQGEEEEEAGGGEEEEEKEEEEEEGGDGWEEEEYGGDGWLEMETQGEENHDELPDEELNRRIEDFIARVNKQRRLEQLACFKLRLDDHKLMMMLESSTFKLYLRWEEVSPSIWAAGASQQKAEMLWKAAAVDRRLGAVNRHRQTEDQGVLGASSCRQATGVLSTGTSILKSGLLACV</sequence>
<dbReference type="PANTHER" id="PTHR35762">
    <property type="entry name" value="TRANSMEMBRANE PROTEIN"/>
    <property type="match status" value="1"/>
</dbReference>
<gene>
    <name evidence="4" type="ORF">Taro_021720</name>
</gene>
<proteinExistence type="predicted"/>
<reference evidence="4" key="1">
    <citation type="submission" date="2017-07" db="EMBL/GenBank/DDBJ databases">
        <title>Taro Niue Genome Assembly and Annotation.</title>
        <authorList>
            <person name="Atibalentja N."/>
            <person name="Keating K."/>
            <person name="Fields C.J."/>
        </authorList>
    </citation>
    <scope>NUCLEOTIDE SEQUENCE</scope>
    <source>
        <strain evidence="4">Niue_2</strain>
        <tissue evidence="4">Leaf</tissue>
    </source>
</reference>
<dbReference type="Pfam" id="PF14364">
    <property type="entry name" value="DUF4408"/>
    <property type="match status" value="1"/>
</dbReference>
<feature type="compositionally biased region" description="Basic and acidic residues" evidence="1">
    <location>
        <begin position="108"/>
        <end position="129"/>
    </location>
</feature>
<organism evidence="4 5">
    <name type="scientific">Colocasia esculenta</name>
    <name type="common">Wild taro</name>
    <name type="synonym">Arum esculentum</name>
    <dbReference type="NCBI Taxonomy" id="4460"/>
    <lineage>
        <taxon>Eukaryota</taxon>
        <taxon>Viridiplantae</taxon>
        <taxon>Streptophyta</taxon>
        <taxon>Embryophyta</taxon>
        <taxon>Tracheophyta</taxon>
        <taxon>Spermatophyta</taxon>
        <taxon>Magnoliopsida</taxon>
        <taxon>Liliopsida</taxon>
        <taxon>Araceae</taxon>
        <taxon>Aroideae</taxon>
        <taxon>Colocasieae</taxon>
        <taxon>Colocasia</taxon>
    </lineage>
</organism>
<dbReference type="AlphaFoldDB" id="A0A843USA0"/>
<evidence type="ECO:0000313" key="5">
    <source>
        <dbReference type="Proteomes" id="UP000652761"/>
    </source>
</evidence>
<keyword evidence="5" id="KW-1185">Reference proteome</keyword>
<evidence type="ECO:0000259" key="3">
    <source>
        <dbReference type="Pfam" id="PF14364"/>
    </source>
</evidence>
<feature type="region of interest" description="Disordered" evidence="1">
    <location>
        <begin position="95"/>
        <end position="165"/>
    </location>
</feature>
<evidence type="ECO:0000256" key="2">
    <source>
        <dbReference type="SAM" id="Phobius"/>
    </source>
</evidence>
<feature type="domain" description="DUF4408" evidence="3">
    <location>
        <begin position="57"/>
        <end position="80"/>
    </location>
</feature>
<keyword evidence="2" id="KW-1133">Transmembrane helix</keyword>
<evidence type="ECO:0000256" key="1">
    <source>
        <dbReference type="SAM" id="MobiDB-lite"/>
    </source>
</evidence>
<dbReference type="PROSITE" id="PS51257">
    <property type="entry name" value="PROKAR_LIPOPROTEIN"/>
    <property type="match status" value="1"/>
</dbReference>
<dbReference type="EMBL" id="NMUH01001122">
    <property type="protein sequence ID" value="MQL89152.1"/>
    <property type="molecule type" value="Genomic_DNA"/>
</dbReference>
<dbReference type="PANTHER" id="PTHR35762:SF2">
    <property type="entry name" value="TRANSMEMBRANE PROTEIN"/>
    <property type="match status" value="1"/>
</dbReference>
<dbReference type="Proteomes" id="UP000652761">
    <property type="component" value="Unassembled WGS sequence"/>
</dbReference>
<name>A0A843USA0_COLES</name>
<protein>
    <recommendedName>
        <fullName evidence="3">DUF4408 domain-containing protein</fullName>
    </recommendedName>
</protein>